<feature type="transmembrane region" description="Helical" evidence="7">
    <location>
        <begin position="89"/>
        <end position="111"/>
    </location>
</feature>
<comment type="subcellular location">
    <subcellularLocation>
        <location evidence="1">Cell membrane</location>
        <topology evidence="1">Multi-pass membrane protein</topology>
    </subcellularLocation>
</comment>
<dbReference type="Pfam" id="PF02687">
    <property type="entry name" value="FtsX"/>
    <property type="match status" value="2"/>
</dbReference>
<dbReference type="InterPro" id="IPR025857">
    <property type="entry name" value="MacB_PCD"/>
</dbReference>
<feature type="transmembrane region" description="Helical" evidence="7">
    <location>
        <begin position="391"/>
        <end position="419"/>
    </location>
</feature>
<geneLocation type="plasmid" evidence="10">
    <name>unnamed1</name>
</geneLocation>
<dbReference type="EMBL" id="CP132933">
    <property type="protein sequence ID" value="XCB28819.1"/>
    <property type="molecule type" value="Genomic_DNA"/>
</dbReference>
<dbReference type="NCBIfam" id="TIGR03434">
    <property type="entry name" value="ADOP"/>
    <property type="match status" value="1"/>
</dbReference>
<feature type="domain" description="ABC3 transporter permease C-terminal" evidence="8">
    <location>
        <begin position="759"/>
        <end position="870"/>
    </location>
</feature>
<evidence type="ECO:0000256" key="4">
    <source>
        <dbReference type="ARBA" id="ARBA00022989"/>
    </source>
</evidence>
<keyword evidence="2" id="KW-1003">Cell membrane</keyword>
<accession>A0AAU7ZJN1</accession>
<feature type="domain" description="MacB-like periplasmic core" evidence="9">
    <location>
        <begin position="495"/>
        <end position="720"/>
    </location>
</feature>
<dbReference type="PANTHER" id="PTHR30572">
    <property type="entry name" value="MEMBRANE COMPONENT OF TRANSPORTER-RELATED"/>
    <property type="match status" value="1"/>
</dbReference>
<evidence type="ECO:0000256" key="5">
    <source>
        <dbReference type="ARBA" id="ARBA00023136"/>
    </source>
</evidence>
<keyword evidence="10" id="KW-0614">Plasmid</keyword>
<feature type="transmembrane region" description="Helical" evidence="7">
    <location>
        <begin position="345"/>
        <end position="370"/>
    </location>
</feature>
<dbReference type="InterPro" id="IPR050250">
    <property type="entry name" value="Macrolide_Exporter_MacB"/>
</dbReference>
<dbReference type="InterPro" id="IPR017800">
    <property type="entry name" value="ADOP"/>
</dbReference>
<feature type="transmembrane region" description="Helical" evidence="7">
    <location>
        <begin position="492"/>
        <end position="512"/>
    </location>
</feature>
<feature type="transmembrane region" description="Helical" evidence="7">
    <location>
        <begin position="841"/>
        <end position="860"/>
    </location>
</feature>
<proteinExistence type="inferred from homology"/>
<comment type="similarity">
    <text evidence="6">Belongs to the ABC-4 integral membrane protein family.</text>
</comment>
<evidence type="ECO:0000259" key="8">
    <source>
        <dbReference type="Pfam" id="PF02687"/>
    </source>
</evidence>
<dbReference type="NCBIfam" id="NF038403">
    <property type="entry name" value="perm_prefix_1"/>
    <property type="match status" value="1"/>
</dbReference>
<evidence type="ECO:0000256" key="6">
    <source>
        <dbReference type="ARBA" id="ARBA00038076"/>
    </source>
</evidence>
<evidence type="ECO:0000256" key="7">
    <source>
        <dbReference type="SAM" id="Phobius"/>
    </source>
</evidence>
<feature type="transmembrane region" description="Helical" evidence="7">
    <location>
        <begin position="753"/>
        <end position="778"/>
    </location>
</feature>
<sequence>MNWIPQIFRRRKIYNDLSEEIRLHMEERTEQLMLEGMSPKEAKQAAHLAFGNRTVVEERSREVWQWPTLESIVADVRFALRQLRKSPGFTIAAVLTLALAIGANAVVFGIMDGLVLRPLNVLQVESLYGTHYGDNPTWQSYPNYIDLRNRNHSFEDLSAFNMVLGVGFDTGKDPIAANGFAATGNYFDVLRIQPYLGRLFHASDEHGPNSAPYIVLTYAYWHDRFHDDPGVVGRSVQLDKHPFTIIGVAPPKFQGTIMFIAPDFFMPLVNEEQMGAPSLNTRATEHGVFEAMGHLKPRVTPAQAVADVDVVNAYLEKTYPRDIVHHDTALSREGLTSFGPAVRAFVTGLMLLSGLILLAACANLGSLFAARAADRSREIALRLALGSTRKRILRGLFTEALLISLAGGAAGLLGSFLLLRRMSIWQPIPAVPLHIPVHPDAMLYVVALGLALLSGFLFGIVPIRQILRANPYEIIKAGSSARTGRRLTIRDVLLVAQIAICAVLVTSSLVAVRGLVRSLHSKFGFDPRDTMTAGVDLAAAGYSLDKVPAMQKRMIEAMGTIPKVEAVGLVNGYPPLVYTAGNRVDVYKEETTDLRPPNAAAMPFRYEVSPGYFEAASTNLLVGRSFSWQDDKNAPAVAVVNRDFANRMFGSVTAAVGRTYRLQDGARVQVVGVVEDGKYMSLTEDQQPAMFLPFMQSPSSAAYLLVRSKRDPQQLATAMRLKVRELDSGLPVSTQTLSQMLEVVLFPARVATMALGVLGMMGAMLSITGIFGMAAYSVSKRLRELGIRMALGAARKEVLHVALGRPFKLLAIGSAAGLALGLLATRVLAFIVYQATPRDPFVLAGVVVAMALLGLVATWIPAQRALSVNPLILLRED</sequence>
<evidence type="ECO:0000259" key="9">
    <source>
        <dbReference type="Pfam" id="PF12704"/>
    </source>
</evidence>
<dbReference type="InterPro" id="IPR047928">
    <property type="entry name" value="Perm_prefix_1"/>
</dbReference>
<reference evidence="10" key="1">
    <citation type="submission" date="2023-08" db="EMBL/GenBank/DDBJ databases">
        <authorList>
            <person name="Messyasz A."/>
            <person name="Mannisto M.K."/>
            <person name="Kerkhof L.J."/>
            <person name="Haggblom M."/>
        </authorList>
    </citation>
    <scope>NUCLEOTIDE SEQUENCE</scope>
    <source>
        <strain evidence="10">M8UP23</strain>
        <plasmid evidence="10">unnamed1</plasmid>
    </source>
</reference>
<dbReference type="InterPro" id="IPR003838">
    <property type="entry name" value="ABC3_permease_C"/>
</dbReference>
<dbReference type="GO" id="GO:0022857">
    <property type="term" value="F:transmembrane transporter activity"/>
    <property type="evidence" value="ECO:0007669"/>
    <property type="project" value="TreeGrafter"/>
</dbReference>
<keyword evidence="5 7" id="KW-0472">Membrane</keyword>
<dbReference type="RefSeq" id="WP_353070474.1">
    <property type="nucleotide sequence ID" value="NZ_CP132933.1"/>
</dbReference>
<feature type="domain" description="ABC3 transporter permease C-terminal" evidence="8">
    <location>
        <begin position="351"/>
        <end position="471"/>
    </location>
</feature>
<gene>
    <name evidence="10" type="ORF">RBB75_20495</name>
</gene>
<organism evidence="10">
    <name type="scientific">Tunturiibacter empetritectus</name>
    <dbReference type="NCBI Taxonomy" id="3069691"/>
    <lineage>
        <taxon>Bacteria</taxon>
        <taxon>Pseudomonadati</taxon>
        <taxon>Acidobacteriota</taxon>
        <taxon>Terriglobia</taxon>
        <taxon>Terriglobales</taxon>
        <taxon>Acidobacteriaceae</taxon>
        <taxon>Tunturiibacter</taxon>
    </lineage>
</organism>
<dbReference type="AlphaFoldDB" id="A0AAU7ZJN1"/>
<feature type="domain" description="MacB-like periplasmic core" evidence="9">
    <location>
        <begin position="90"/>
        <end position="308"/>
    </location>
</feature>
<evidence type="ECO:0000256" key="2">
    <source>
        <dbReference type="ARBA" id="ARBA00022475"/>
    </source>
</evidence>
<keyword evidence="4 7" id="KW-1133">Transmembrane helix</keyword>
<dbReference type="KEGG" id="temp:RBB75_20495"/>
<feature type="transmembrane region" description="Helical" evidence="7">
    <location>
        <begin position="441"/>
        <end position="461"/>
    </location>
</feature>
<reference evidence="10" key="2">
    <citation type="journal article" date="2024" name="Environ. Microbiol.">
        <title>Genome analysis and description of Tunturibacter gen. nov. expands the diversity of Terriglobia in tundra soils.</title>
        <authorList>
            <person name="Messyasz A."/>
            <person name="Mannisto M.K."/>
            <person name="Kerkhof L.J."/>
            <person name="Haggblom M.M."/>
        </authorList>
    </citation>
    <scope>NUCLEOTIDE SEQUENCE</scope>
    <source>
        <strain evidence="10">M8UP23</strain>
    </source>
</reference>
<feature type="transmembrane region" description="Helical" evidence="7">
    <location>
        <begin position="809"/>
        <end position="835"/>
    </location>
</feature>
<evidence type="ECO:0000256" key="1">
    <source>
        <dbReference type="ARBA" id="ARBA00004651"/>
    </source>
</evidence>
<name>A0AAU7ZJN1_9BACT</name>
<protein>
    <submittedName>
        <fullName evidence="10">ABC transporter permease</fullName>
    </submittedName>
</protein>
<evidence type="ECO:0000256" key="3">
    <source>
        <dbReference type="ARBA" id="ARBA00022692"/>
    </source>
</evidence>
<keyword evidence="3 7" id="KW-0812">Transmembrane</keyword>
<dbReference type="GO" id="GO:0005886">
    <property type="term" value="C:plasma membrane"/>
    <property type="evidence" value="ECO:0007669"/>
    <property type="project" value="UniProtKB-SubCell"/>
</dbReference>
<evidence type="ECO:0000313" key="10">
    <source>
        <dbReference type="EMBL" id="XCB28819.1"/>
    </source>
</evidence>
<dbReference type="Pfam" id="PF12704">
    <property type="entry name" value="MacB_PCD"/>
    <property type="match status" value="2"/>
</dbReference>
<dbReference type="PANTHER" id="PTHR30572:SF4">
    <property type="entry name" value="ABC TRANSPORTER PERMEASE YTRF"/>
    <property type="match status" value="1"/>
</dbReference>